<reference evidence="2 3" key="2">
    <citation type="submission" date="2019-01" db="EMBL/GenBank/DDBJ databases">
        <title>The decoding of complex shrimp genome reveals the adaptation for benthos swimmer, frequently molting mechanism and breeding impact on genome.</title>
        <authorList>
            <person name="Sun Y."/>
            <person name="Gao Y."/>
            <person name="Yu Y."/>
        </authorList>
    </citation>
    <scope>NUCLEOTIDE SEQUENCE [LARGE SCALE GENOMIC DNA]</scope>
    <source>
        <tissue evidence="2">Muscle</tissue>
    </source>
</reference>
<organism evidence="2 3">
    <name type="scientific">Penaeus vannamei</name>
    <name type="common">Whiteleg shrimp</name>
    <name type="synonym">Litopenaeus vannamei</name>
    <dbReference type="NCBI Taxonomy" id="6689"/>
    <lineage>
        <taxon>Eukaryota</taxon>
        <taxon>Metazoa</taxon>
        <taxon>Ecdysozoa</taxon>
        <taxon>Arthropoda</taxon>
        <taxon>Crustacea</taxon>
        <taxon>Multicrustacea</taxon>
        <taxon>Malacostraca</taxon>
        <taxon>Eumalacostraca</taxon>
        <taxon>Eucarida</taxon>
        <taxon>Decapoda</taxon>
        <taxon>Dendrobranchiata</taxon>
        <taxon>Penaeoidea</taxon>
        <taxon>Penaeidae</taxon>
        <taxon>Penaeus</taxon>
    </lineage>
</organism>
<dbReference type="EMBL" id="QCYY01002259">
    <property type="protein sequence ID" value="ROT71707.1"/>
    <property type="molecule type" value="Genomic_DNA"/>
</dbReference>
<feature type="chain" id="PRO_5019284688" evidence="1">
    <location>
        <begin position="21"/>
        <end position="157"/>
    </location>
</feature>
<feature type="signal peptide" evidence="1">
    <location>
        <begin position="1"/>
        <end position="20"/>
    </location>
</feature>
<comment type="caution">
    <text evidence="2">The sequence shown here is derived from an EMBL/GenBank/DDBJ whole genome shotgun (WGS) entry which is preliminary data.</text>
</comment>
<protein>
    <submittedName>
        <fullName evidence="2">Carcinin-like protein</fullName>
    </submittedName>
</protein>
<evidence type="ECO:0000256" key="1">
    <source>
        <dbReference type="SAM" id="SignalP"/>
    </source>
</evidence>
<name>A0A423T5E2_PENVA</name>
<evidence type="ECO:0000313" key="2">
    <source>
        <dbReference type="EMBL" id="ROT71707.1"/>
    </source>
</evidence>
<dbReference type="OrthoDB" id="6372863at2759"/>
<proteinExistence type="predicted"/>
<evidence type="ECO:0000313" key="3">
    <source>
        <dbReference type="Proteomes" id="UP000283509"/>
    </source>
</evidence>
<gene>
    <name evidence="2" type="ORF">C7M84_009950</name>
</gene>
<keyword evidence="3" id="KW-1185">Reference proteome</keyword>
<keyword evidence="1" id="KW-0732">Signal</keyword>
<sequence length="157" mass="17629">MQQVLHLTLLWVCLGTGVRSSAIDVPEATPPSNSNCEFWCKTPYNAFYCCDNDGETVTPEEPEHDGECPQVRSECPGIYKNLPGTLPDFDIYGLPYPDDPKICAHDSVCSAWEKCCFDRCFDRHVCKFAYSTDTDVEYSESAFRDGDIVQEATYLLG</sequence>
<dbReference type="AlphaFoldDB" id="A0A423T5E2"/>
<reference evidence="2 3" key="1">
    <citation type="submission" date="2018-04" db="EMBL/GenBank/DDBJ databases">
        <authorList>
            <person name="Zhang X."/>
            <person name="Yuan J."/>
            <person name="Li F."/>
            <person name="Xiang J."/>
        </authorList>
    </citation>
    <scope>NUCLEOTIDE SEQUENCE [LARGE SCALE GENOMIC DNA]</scope>
    <source>
        <tissue evidence="2">Muscle</tissue>
    </source>
</reference>
<dbReference type="Proteomes" id="UP000283509">
    <property type="component" value="Unassembled WGS sequence"/>
</dbReference>
<accession>A0A423T5E2</accession>